<accession>A0ABV9PLJ6</accession>
<evidence type="ECO:0000259" key="1">
    <source>
        <dbReference type="PROSITE" id="PS50022"/>
    </source>
</evidence>
<evidence type="ECO:0000313" key="2">
    <source>
        <dbReference type="EMBL" id="MFC4749730.1"/>
    </source>
</evidence>
<dbReference type="NCBIfam" id="NF033708">
    <property type="entry name" value="T9SS_Cterm_ChiA"/>
    <property type="match status" value="1"/>
</dbReference>
<protein>
    <submittedName>
        <fullName evidence="2">Beta strand repeat-containing protein</fullName>
    </submittedName>
</protein>
<name>A0ABV9PLJ6_9FLAO</name>
<proteinExistence type="predicted"/>
<dbReference type="RefSeq" id="WP_213259577.1">
    <property type="nucleotide sequence ID" value="NZ_JAGYWA010000008.1"/>
</dbReference>
<reference evidence="3" key="1">
    <citation type="journal article" date="2019" name="Int. J. Syst. Evol. Microbiol.">
        <title>The Global Catalogue of Microorganisms (GCM) 10K type strain sequencing project: providing services to taxonomists for standard genome sequencing and annotation.</title>
        <authorList>
            <consortium name="The Broad Institute Genomics Platform"/>
            <consortium name="The Broad Institute Genome Sequencing Center for Infectious Disease"/>
            <person name="Wu L."/>
            <person name="Ma J."/>
        </authorList>
    </citation>
    <scope>NUCLEOTIDE SEQUENCE [LARGE SCALE GENOMIC DNA]</scope>
    <source>
        <strain evidence="3">WYCCWR 13023</strain>
    </source>
</reference>
<dbReference type="Gene3D" id="2.60.120.260">
    <property type="entry name" value="Galactose-binding domain-like"/>
    <property type="match status" value="1"/>
</dbReference>
<dbReference type="Pfam" id="PF22633">
    <property type="entry name" value="F5_F8_type_C_2"/>
    <property type="match status" value="1"/>
</dbReference>
<gene>
    <name evidence="2" type="ORF">ACFO5S_19920</name>
</gene>
<comment type="caution">
    <text evidence="2">The sequence shown here is derived from an EMBL/GenBank/DDBJ whole genome shotgun (WGS) entry which is preliminary data.</text>
</comment>
<dbReference type="InterPro" id="IPR008979">
    <property type="entry name" value="Galactose-bd-like_sf"/>
</dbReference>
<keyword evidence="3" id="KW-1185">Reference proteome</keyword>
<dbReference type="EMBL" id="JBHSGV010000008">
    <property type="protein sequence ID" value="MFC4749730.1"/>
    <property type="molecule type" value="Genomic_DNA"/>
</dbReference>
<dbReference type="InterPro" id="IPR000421">
    <property type="entry name" value="FA58C"/>
</dbReference>
<sequence length="1715" mass="179045">MMRKLLYSFLSIIFFNSSKEKSFSPGLRLLCLGMFFVVNVGYSQNTWIGGNGTNAGQRSNWHRSGNWSANRIPLATDDVLIPSTASYNPTISSTSPSAAVCANLTIEAGRVLTVSDALTVGGTTSLSGTINVGNTAGTKRFIGLVTVNIGASWNNSANSDINFRGGITNNGTFTSGTGIQTFDSNTQQLTGNFSINNVTVAGSGIVLTNNNTLTCSTALSGNGSLTNLGTLNIGGTSGITTLNATTIGNTVNYTGTGNQTVKITNYYNIGFSGGGTKAVGGNNNTITVNKDFSLTGGKFVLSNNTSNTLTISGNYNQTGGIFDFNAGTSGTSIVNLKGNFSNTAGADSFTTIGVVANGILNFNGTGNQILSVSNVGAGTFVKYNVGATSILKLTSDFTLSTAFTSDTDPWMGELNVSGTVDLGLFKVYPSGGRGTSGTAKFILNSGATFITANAGGVDGSVPVSADMVRTFSNGANYTFNGTVAQNTSAGMPATVNNLTISNTHASGVTLNKATTVTQNFSVTSGSVANLGTGLTHTSSTLTLGGVVMIPGSWGATASGALNKNDTYFAAVTGIINNTCTSPTITGQSQPLTICENGGGNFSVTSSTAGVTYQWQYSSDSINWFNIDSALGSSVSGYTTNNLGLSNTPLGWNGYKVRCVVSNNLCAVNSSSVLLTVNSKPTITLNKTDETCASSNNGTITPVLSGGLSNVRYIKLTQKYVNADAWQQVAEIQAIEIFTGTNVALSTSGASATGSSTYSNNPGVYGAQRAIDGNPASFWHSNSTNINEYIIVDLASAKNLDYLRIYNRSDCCQQRGQNMLLELLDASSNVLYTKTVDLFENVLASHYIDVNVLDVSWNDPATALNRTGLDAGTYTLNFSDAGGCSTSSQATIATTNPNTSITSQPSVSTICAGASTSFSVAALGAALTYKWQVSTNGGSTFSDLSNGGVYSNVTGATLNITGATATMNAYQYQVIVTGTCSAITSSSGALTVNDKPTITAITTPSALCAGGSLNVTTPTVTANGSTVSAQDWQIETAVSSGSYVSLTLPYTVALADDGKTIKYSATNGCGTTNSNSVILKINANPTTPVATPTQPTCAQPTGTITVSSPAPGTGISYSLNGVTFLNTNGVFAGLAEDTYTVYVKNGSGCIASATPITIASTGSITWTGNTSTDWNTPSNWSPAVVPTLTDCVLIPNTGVKNSVIGTNASVHSITVNNGGSLTVLSDKILTVTEGITVGATGSFVFENNSSLIQTSTSNSINTGNITYKRNSALVRRYDFTFWSSPIKASSVFTLKKLSSATLADKYYNFDAATSAWKINYNGTLTMIPGNGYIVRAPQTFDITSPAIYPASFIGTPNNGDIEIIPVATHSYLLGNPYPSALDARKFIEDNALAGNDVGALYFWTHNSPPSSAVAGDAKYNYTVNDYAVYSLTGGVATGPADTGGSQPSGKIAAGQAFFATPSTNVKVKFTNDMRIGANNNQFYKTNTSNTNEENRLWLNFTNTKGAFKQVLVGYVSGATNGWDNNYDGWTMSGNTYLDFYSINEADKLTIQGRAVPFEKTDLIPLGYVTSIAGDFTIAIDHGDGLFTNQAVYLEDKKTGQIVDLRAGNYTFTTAIGTFADRFVLRYTNKTLGTGDFENIENGILVSSKDKTIKVQSSVEAIKEVTIFDVAGKLVYNKKKVTSNELQITNLQAANQVLLINITLENGFTTTRKVIFQ</sequence>
<dbReference type="SUPFAM" id="SSF49785">
    <property type="entry name" value="Galactose-binding domain-like"/>
    <property type="match status" value="1"/>
</dbReference>
<evidence type="ECO:0000313" key="3">
    <source>
        <dbReference type="Proteomes" id="UP001595935"/>
    </source>
</evidence>
<organism evidence="2 3">
    <name type="scientific">Flavobacterium branchiicola</name>
    <dbReference type="NCBI Taxonomy" id="1114875"/>
    <lineage>
        <taxon>Bacteria</taxon>
        <taxon>Pseudomonadati</taxon>
        <taxon>Bacteroidota</taxon>
        <taxon>Flavobacteriia</taxon>
        <taxon>Flavobacteriales</taxon>
        <taxon>Flavobacteriaceae</taxon>
        <taxon>Flavobacterium</taxon>
    </lineage>
</organism>
<dbReference type="Proteomes" id="UP001595935">
    <property type="component" value="Unassembled WGS sequence"/>
</dbReference>
<dbReference type="PROSITE" id="PS50022">
    <property type="entry name" value="FA58C_3"/>
    <property type="match status" value="1"/>
</dbReference>
<feature type="domain" description="F5/8 type C" evidence="1">
    <location>
        <begin position="733"/>
        <end position="809"/>
    </location>
</feature>